<feature type="compositionally biased region" description="Basic and acidic residues" evidence="1">
    <location>
        <begin position="76"/>
        <end position="85"/>
    </location>
</feature>
<dbReference type="Proteomes" id="UP000659654">
    <property type="component" value="Unassembled WGS sequence"/>
</dbReference>
<proteinExistence type="predicted"/>
<evidence type="ECO:0000313" key="3">
    <source>
        <dbReference type="EMBL" id="CAG9082825.1"/>
    </source>
</evidence>
<reference evidence="6" key="1">
    <citation type="submission" date="2016-11" db="UniProtKB">
        <authorList>
            <consortium name="WormBaseParasite"/>
        </authorList>
    </citation>
    <scope>IDENTIFICATION</scope>
</reference>
<dbReference type="Proteomes" id="UP000582659">
    <property type="component" value="Unassembled WGS sequence"/>
</dbReference>
<feature type="region of interest" description="Disordered" evidence="1">
    <location>
        <begin position="1"/>
        <end position="21"/>
    </location>
</feature>
<dbReference type="AlphaFoldDB" id="A0A1I7RLM3"/>
<feature type="compositionally biased region" description="Polar residues" evidence="1">
    <location>
        <begin position="101"/>
        <end position="113"/>
    </location>
</feature>
<evidence type="ECO:0000313" key="4">
    <source>
        <dbReference type="Proteomes" id="UP000095284"/>
    </source>
</evidence>
<keyword evidence="5" id="KW-1185">Reference proteome</keyword>
<dbReference type="OrthoDB" id="10675330at2759"/>
<evidence type="ECO:0000313" key="6">
    <source>
        <dbReference type="WBParaSite" id="BXY_0160800.1"/>
    </source>
</evidence>
<reference evidence="3" key="2">
    <citation type="submission" date="2020-08" db="EMBL/GenBank/DDBJ databases">
        <authorList>
            <person name="Kikuchi T."/>
        </authorList>
    </citation>
    <scope>NUCLEOTIDE SEQUENCE</scope>
    <source>
        <strain evidence="2">Ka4C1</strain>
    </source>
</reference>
<protein>
    <submittedName>
        <fullName evidence="2">(pine wood nematode) hypothetical protein</fullName>
    </submittedName>
</protein>
<gene>
    <name evidence="2" type="ORF">BXYJ_LOCUS1005</name>
</gene>
<feature type="compositionally biased region" description="Basic and acidic residues" evidence="1">
    <location>
        <begin position="302"/>
        <end position="318"/>
    </location>
</feature>
<feature type="compositionally biased region" description="Polar residues" evidence="1">
    <location>
        <begin position="41"/>
        <end position="59"/>
    </location>
</feature>
<dbReference type="EMBL" id="CAJFCV020000001">
    <property type="protein sequence ID" value="CAG9082825.1"/>
    <property type="molecule type" value="Genomic_DNA"/>
</dbReference>
<dbReference type="WBParaSite" id="BXY_0160800.1">
    <property type="protein sequence ID" value="BXY_0160800.1"/>
    <property type="gene ID" value="BXY_0160800"/>
</dbReference>
<feature type="compositionally biased region" description="Basic and acidic residues" evidence="1">
    <location>
        <begin position="278"/>
        <end position="292"/>
    </location>
</feature>
<dbReference type="EMBL" id="CAJFDI010000001">
    <property type="protein sequence ID" value="CAD5208769.1"/>
    <property type="molecule type" value="Genomic_DNA"/>
</dbReference>
<feature type="compositionally biased region" description="Basic and acidic residues" evidence="1">
    <location>
        <begin position="172"/>
        <end position="192"/>
    </location>
</feature>
<feature type="compositionally biased region" description="Polar residues" evidence="1">
    <location>
        <begin position="265"/>
        <end position="277"/>
    </location>
</feature>
<evidence type="ECO:0000256" key="1">
    <source>
        <dbReference type="SAM" id="MobiDB-lite"/>
    </source>
</evidence>
<evidence type="ECO:0000313" key="5">
    <source>
        <dbReference type="Proteomes" id="UP000659654"/>
    </source>
</evidence>
<feature type="region of interest" description="Disordered" evidence="1">
    <location>
        <begin position="338"/>
        <end position="368"/>
    </location>
</feature>
<feature type="region of interest" description="Disordered" evidence="1">
    <location>
        <begin position="41"/>
        <end position="192"/>
    </location>
</feature>
<sequence>MDNSKEIEDELQVSATQEDEETFDVLPDMTPAQLRMFLATPSTGESKGISGSETGTSPTTLPPMAKAKTHANTNEETVRTEDNVFHTEVSVTEEEAKAATKSPNPLSVRQKSPSKVKKDSAKQLIFKSPTPIDCSNKRKKGVNRTLKTCESLNPPSPISRKAPRAKVRTRRKTEATSELPRKKPREPIKPKEIRRTFRTAFAEDKTFISTEEAFTEYEIVDAKIRPFVFKDSKRWVRKQTINLNRKKPLGIASDEIGSMRERRVQTPSKEFIGQTSAEKPRSQREIPLEFKKCKPFKKTARKSSDKRDISVEVREENVNQRKVKGSRYWFFGRNKAKISEKSDSQVGSSTSGQTSSTTSASKFSSSTN</sequence>
<organism evidence="4 6">
    <name type="scientific">Bursaphelenchus xylophilus</name>
    <name type="common">Pinewood nematode worm</name>
    <name type="synonym">Aphelenchoides xylophilus</name>
    <dbReference type="NCBI Taxonomy" id="6326"/>
    <lineage>
        <taxon>Eukaryota</taxon>
        <taxon>Metazoa</taxon>
        <taxon>Ecdysozoa</taxon>
        <taxon>Nematoda</taxon>
        <taxon>Chromadorea</taxon>
        <taxon>Rhabditida</taxon>
        <taxon>Tylenchina</taxon>
        <taxon>Tylenchomorpha</taxon>
        <taxon>Aphelenchoidea</taxon>
        <taxon>Aphelenchoididae</taxon>
        <taxon>Bursaphelenchus</taxon>
    </lineage>
</organism>
<feature type="compositionally biased region" description="Basic residues" evidence="1">
    <location>
        <begin position="161"/>
        <end position="171"/>
    </location>
</feature>
<feature type="compositionally biased region" description="Low complexity" evidence="1">
    <location>
        <begin position="344"/>
        <end position="368"/>
    </location>
</feature>
<name>A0A1I7RLM3_BURXY</name>
<accession>A0A1I7RLM3</accession>
<dbReference type="Proteomes" id="UP000095284">
    <property type="component" value="Unplaced"/>
</dbReference>
<evidence type="ECO:0000313" key="2">
    <source>
        <dbReference type="EMBL" id="CAD5208769.1"/>
    </source>
</evidence>
<feature type="region of interest" description="Disordered" evidence="1">
    <location>
        <begin position="262"/>
        <end position="318"/>
    </location>
</feature>
<feature type="compositionally biased region" description="Acidic residues" evidence="1">
    <location>
        <begin position="7"/>
        <end position="21"/>
    </location>
</feature>